<evidence type="ECO:0000256" key="4">
    <source>
        <dbReference type="PROSITE-ProRule" id="PRU00035"/>
    </source>
</evidence>
<protein>
    <recommendedName>
        <fullName evidence="11">Transcription factor GTE4</fullName>
    </recommendedName>
</protein>
<feature type="compositionally biased region" description="Basic and acidic residues" evidence="6">
    <location>
        <begin position="576"/>
        <end position="587"/>
    </location>
</feature>
<feature type="region of interest" description="Disordered" evidence="6">
    <location>
        <begin position="417"/>
        <end position="460"/>
    </location>
</feature>
<sequence>MASGTLGELRERHKWGENNKVYTRKFRNKRLKNDNINGGDGNGAATTANGGDSAAAASYNDESNNNKNGNNDEKNSDTAPRLSPQTIAIEDVNPSKRQQTVGRLDVVSDGLSSHGRLPHGNGATKPIICRVDNKVRISLEGERSKSEIRELKRKLVNELDQVRSLAKKLEDKEVQLTGYSTVGGYSHLQHAGNDERALVRVNSEVGSVGHHNSRPFQLLSASIMEVNNGVSDFVEKEKRTPKENPYYQKLDFLLGKDRLPHAESNKKLKSHGRKKHGGEMRHGYGMDKYAIQVMKTCYNLLSRLMKHKYAWVFNKPVDAKALGLHDYHVVIKQPMDLGTVKSRLSKNWYKSPREFAEDVRLTFRNAMTYNPKGQDVHIMAEELSKIFEEKWVAIESEYNTDWRYELVHDVNLPTPTSRYFQPPPPQLPVPEVRNSKRAESVTGVSPADYNMKPNASVGRTLVPKKPKAKDLNKRDMTYEEKQRLSTNLQSLPSEKLDNIVQIIKKRNSAVSQHDDEIEVDIDNVDAETLWELDRFVSNYKKSSSKNKRRAELALQVRAEATPAVPAMNPSSAIMDAPKESKTDEKDAAAATSPVQRERQGDNVSRSSNASSSSSGSGSSSGKLILRVIVPLDQMEGIHLGLEWILSMCIDCLPNILCRISQLDLDLC</sequence>
<keyword evidence="5" id="KW-0175">Coiled coil</keyword>
<comment type="caution">
    <text evidence="9">The sequence shown here is derived from an EMBL/GenBank/DDBJ whole genome shotgun (WGS) entry which is preliminary data.</text>
</comment>
<evidence type="ECO:0000259" key="7">
    <source>
        <dbReference type="PROSITE" id="PS50014"/>
    </source>
</evidence>
<feature type="region of interest" description="Disordered" evidence="6">
    <location>
        <begin position="563"/>
        <end position="620"/>
    </location>
</feature>
<feature type="compositionally biased region" description="Low complexity" evidence="6">
    <location>
        <begin position="604"/>
        <end position="620"/>
    </location>
</feature>
<dbReference type="Gene3D" id="1.20.1270.220">
    <property type="match status" value="1"/>
</dbReference>
<evidence type="ECO:0000256" key="3">
    <source>
        <dbReference type="ARBA" id="ARBA00023163"/>
    </source>
</evidence>
<dbReference type="SMART" id="SM00297">
    <property type="entry name" value="BROMO"/>
    <property type="match status" value="1"/>
</dbReference>
<evidence type="ECO:0000256" key="1">
    <source>
        <dbReference type="ARBA" id="ARBA00023015"/>
    </source>
</evidence>
<dbReference type="PANTHER" id="PTHR45926">
    <property type="entry name" value="OSJNBA0053K19.4 PROTEIN"/>
    <property type="match status" value="1"/>
</dbReference>
<dbReference type="CDD" id="cd05506">
    <property type="entry name" value="Bromo_plant1"/>
    <property type="match status" value="1"/>
</dbReference>
<dbReference type="Proteomes" id="UP000823749">
    <property type="component" value="Chromosome 6"/>
</dbReference>
<evidence type="ECO:0008006" key="11">
    <source>
        <dbReference type="Google" id="ProtNLM"/>
    </source>
</evidence>
<organism evidence="9 10">
    <name type="scientific">Rhododendron griersonianum</name>
    <dbReference type="NCBI Taxonomy" id="479676"/>
    <lineage>
        <taxon>Eukaryota</taxon>
        <taxon>Viridiplantae</taxon>
        <taxon>Streptophyta</taxon>
        <taxon>Embryophyta</taxon>
        <taxon>Tracheophyta</taxon>
        <taxon>Spermatophyta</taxon>
        <taxon>Magnoliopsida</taxon>
        <taxon>eudicotyledons</taxon>
        <taxon>Gunneridae</taxon>
        <taxon>Pentapetalae</taxon>
        <taxon>asterids</taxon>
        <taxon>Ericales</taxon>
        <taxon>Ericaceae</taxon>
        <taxon>Ericoideae</taxon>
        <taxon>Rhodoreae</taxon>
        <taxon>Rhododendron</taxon>
    </lineage>
</organism>
<dbReference type="Gene3D" id="1.20.920.10">
    <property type="entry name" value="Bromodomain-like"/>
    <property type="match status" value="1"/>
</dbReference>
<dbReference type="InterPro" id="IPR036427">
    <property type="entry name" value="Bromodomain-like_sf"/>
</dbReference>
<dbReference type="PRINTS" id="PR00503">
    <property type="entry name" value="BROMODOMAIN"/>
</dbReference>
<evidence type="ECO:0000313" key="10">
    <source>
        <dbReference type="Proteomes" id="UP000823749"/>
    </source>
</evidence>
<dbReference type="InterPro" id="IPR001487">
    <property type="entry name" value="Bromodomain"/>
</dbReference>
<keyword evidence="1" id="KW-0805">Transcription regulation</keyword>
<dbReference type="PROSITE" id="PS50014">
    <property type="entry name" value="BROMODOMAIN_2"/>
    <property type="match status" value="1"/>
</dbReference>
<evidence type="ECO:0000259" key="8">
    <source>
        <dbReference type="PROSITE" id="PS51525"/>
    </source>
</evidence>
<evidence type="ECO:0000256" key="6">
    <source>
        <dbReference type="SAM" id="MobiDB-lite"/>
    </source>
</evidence>
<feature type="region of interest" description="Disordered" evidence="6">
    <location>
        <begin position="31"/>
        <end position="101"/>
    </location>
</feature>
<dbReference type="InterPro" id="IPR027353">
    <property type="entry name" value="NET_dom"/>
</dbReference>
<accession>A0AAV6K1C1</accession>
<evidence type="ECO:0000256" key="5">
    <source>
        <dbReference type="SAM" id="Coils"/>
    </source>
</evidence>
<evidence type="ECO:0000256" key="2">
    <source>
        <dbReference type="ARBA" id="ARBA00023117"/>
    </source>
</evidence>
<dbReference type="SUPFAM" id="SSF47370">
    <property type="entry name" value="Bromodomain"/>
    <property type="match status" value="1"/>
</dbReference>
<dbReference type="PROSITE" id="PS51525">
    <property type="entry name" value="NET"/>
    <property type="match status" value="1"/>
</dbReference>
<dbReference type="Pfam" id="PF00439">
    <property type="entry name" value="Bromodomain"/>
    <property type="match status" value="1"/>
</dbReference>
<dbReference type="Pfam" id="PF17035">
    <property type="entry name" value="BET"/>
    <property type="match status" value="1"/>
</dbReference>
<reference evidence="9 10" key="1">
    <citation type="submission" date="2020-08" db="EMBL/GenBank/DDBJ databases">
        <title>Plant Genome Project.</title>
        <authorList>
            <person name="Zhang R.-G."/>
        </authorList>
    </citation>
    <scope>NUCLEOTIDE SEQUENCE [LARGE SCALE GENOMIC DNA]</scope>
    <source>
        <strain evidence="9">WSP0</strain>
        <tissue evidence="9">Leaf</tissue>
    </source>
</reference>
<dbReference type="AlphaFoldDB" id="A0AAV6K1C1"/>
<feature type="domain" description="NET" evidence="8">
    <location>
        <begin position="466"/>
        <end position="547"/>
    </location>
</feature>
<dbReference type="InterPro" id="IPR038336">
    <property type="entry name" value="NET_sf"/>
</dbReference>
<feature type="coiled-coil region" evidence="5">
    <location>
        <begin position="148"/>
        <end position="175"/>
    </location>
</feature>
<keyword evidence="10" id="KW-1185">Reference proteome</keyword>
<keyword evidence="2 4" id="KW-0103">Bromodomain</keyword>
<proteinExistence type="predicted"/>
<dbReference type="InterPro" id="IPR037377">
    <property type="entry name" value="GTE_bromo"/>
</dbReference>
<name>A0AAV6K1C1_9ERIC</name>
<feature type="compositionally biased region" description="Low complexity" evidence="6">
    <location>
        <begin position="43"/>
        <end position="69"/>
    </location>
</feature>
<dbReference type="EMBL" id="JACTNZ010000006">
    <property type="protein sequence ID" value="KAG5546147.1"/>
    <property type="molecule type" value="Genomic_DNA"/>
</dbReference>
<keyword evidence="3" id="KW-0804">Transcription</keyword>
<gene>
    <name evidence="9" type="ORF">RHGRI_018356</name>
</gene>
<feature type="domain" description="Bromo" evidence="7">
    <location>
        <begin position="305"/>
        <end position="377"/>
    </location>
</feature>
<evidence type="ECO:0000313" key="9">
    <source>
        <dbReference type="EMBL" id="KAG5546147.1"/>
    </source>
</evidence>